<evidence type="ECO:0000313" key="1">
    <source>
        <dbReference type="EMBL" id="KAF2737884.1"/>
    </source>
</evidence>
<evidence type="ECO:0000313" key="2">
    <source>
        <dbReference type="Proteomes" id="UP000799444"/>
    </source>
</evidence>
<dbReference type="AlphaFoldDB" id="A0A9P4R705"/>
<dbReference type="EMBL" id="ML996113">
    <property type="protein sequence ID" value="KAF2737884.1"/>
    <property type="molecule type" value="Genomic_DNA"/>
</dbReference>
<name>A0A9P4R705_9PLEO</name>
<proteinExistence type="predicted"/>
<gene>
    <name evidence="1" type="ORF">EJ04DRAFT_590662</name>
</gene>
<protein>
    <submittedName>
        <fullName evidence="1">Uncharacterized protein</fullName>
    </submittedName>
</protein>
<sequence>MPSSEKRKKRRREMEEAKCRIMQKIIHRLRWIDERRRGLYYYIECGRSHLRESPGGRNMAKLHTALILHFEAFLPTLKDREDEFRTELNGVYRDQIPNLEVFVDLAGGVFDDDWKRMTDMLLEKLQEIDPETAKRWVEAVKTGLIRRSISQAISDRRCVGIWTWEELSCDRAKQSRNGSTQQPPTQVRMLSKYVAAAAAVLQTLDVFISPEFHSSRFVSTVHSTFVPIQSILLEYASPATMVGYAVQAPYSLFTDPGQHQSSQGDTLSALDASWKAEFIQRTIGLMTAMRGFSEQLRTAVEFNKQNFPNVDNHPHVHFLMLSYQRDISTLAQREAELTNELIKEIASKGRMKAQVWEEYMRSMNQAYHNLVEDGINERANYAIMFSEDLKRKAWIEQPEPDVKRVVAGHE</sequence>
<keyword evidence="2" id="KW-1185">Reference proteome</keyword>
<reference evidence="1" key="1">
    <citation type="journal article" date="2020" name="Stud. Mycol.">
        <title>101 Dothideomycetes genomes: a test case for predicting lifestyles and emergence of pathogens.</title>
        <authorList>
            <person name="Haridas S."/>
            <person name="Albert R."/>
            <person name="Binder M."/>
            <person name="Bloem J."/>
            <person name="Labutti K."/>
            <person name="Salamov A."/>
            <person name="Andreopoulos B."/>
            <person name="Baker S."/>
            <person name="Barry K."/>
            <person name="Bills G."/>
            <person name="Bluhm B."/>
            <person name="Cannon C."/>
            <person name="Castanera R."/>
            <person name="Culley D."/>
            <person name="Daum C."/>
            <person name="Ezra D."/>
            <person name="Gonzalez J."/>
            <person name="Henrissat B."/>
            <person name="Kuo A."/>
            <person name="Liang C."/>
            <person name="Lipzen A."/>
            <person name="Lutzoni F."/>
            <person name="Magnuson J."/>
            <person name="Mondo S."/>
            <person name="Nolan M."/>
            <person name="Ohm R."/>
            <person name="Pangilinan J."/>
            <person name="Park H.-J."/>
            <person name="Ramirez L."/>
            <person name="Alfaro M."/>
            <person name="Sun H."/>
            <person name="Tritt A."/>
            <person name="Yoshinaga Y."/>
            <person name="Zwiers L.-H."/>
            <person name="Turgeon B."/>
            <person name="Goodwin S."/>
            <person name="Spatafora J."/>
            <person name="Crous P."/>
            <person name="Grigoriev I."/>
        </authorList>
    </citation>
    <scope>NUCLEOTIDE SEQUENCE</scope>
    <source>
        <strain evidence="1">CBS 125425</strain>
    </source>
</reference>
<organism evidence="1 2">
    <name type="scientific">Polyplosphaeria fusca</name>
    <dbReference type="NCBI Taxonomy" id="682080"/>
    <lineage>
        <taxon>Eukaryota</taxon>
        <taxon>Fungi</taxon>
        <taxon>Dikarya</taxon>
        <taxon>Ascomycota</taxon>
        <taxon>Pezizomycotina</taxon>
        <taxon>Dothideomycetes</taxon>
        <taxon>Pleosporomycetidae</taxon>
        <taxon>Pleosporales</taxon>
        <taxon>Tetraplosphaeriaceae</taxon>
        <taxon>Polyplosphaeria</taxon>
    </lineage>
</organism>
<comment type="caution">
    <text evidence="1">The sequence shown here is derived from an EMBL/GenBank/DDBJ whole genome shotgun (WGS) entry which is preliminary data.</text>
</comment>
<accession>A0A9P4R705</accession>
<dbReference type="Proteomes" id="UP000799444">
    <property type="component" value="Unassembled WGS sequence"/>
</dbReference>